<protein>
    <submittedName>
        <fullName evidence="2">Ribbon-helix-helix protein, CopG family</fullName>
    </submittedName>
</protein>
<evidence type="ECO:0000313" key="2">
    <source>
        <dbReference type="EMBL" id="MEN2991814.1"/>
    </source>
</evidence>
<dbReference type="EMBL" id="JBBKTW010000014">
    <property type="protein sequence ID" value="MEN2991814.1"/>
    <property type="molecule type" value="Genomic_DNA"/>
</dbReference>
<dbReference type="Proteomes" id="UP001413721">
    <property type="component" value="Unassembled WGS sequence"/>
</dbReference>
<name>A0ABU9YSL8_9PROT</name>
<gene>
    <name evidence="2" type="ORF">WG926_26115</name>
</gene>
<evidence type="ECO:0000259" key="1">
    <source>
        <dbReference type="Pfam" id="PF01402"/>
    </source>
</evidence>
<comment type="caution">
    <text evidence="2">The sequence shown here is derived from an EMBL/GenBank/DDBJ whole genome shotgun (WGS) entry which is preliminary data.</text>
</comment>
<dbReference type="InterPro" id="IPR002145">
    <property type="entry name" value="CopG"/>
</dbReference>
<organism evidence="2 3">
    <name type="scientific">Tistrella arctica</name>
    <dbReference type="NCBI Taxonomy" id="3133430"/>
    <lineage>
        <taxon>Bacteria</taxon>
        <taxon>Pseudomonadati</taxon>
        <taxon>Pseudomonadota</taxon>
        <taxon>Alphaproteobacteria</taxon>
        <taxon>Geminicoccales</taxon>
        <taxon>Geminicoccaceae</taxon>
        <taxon>Tistrella</taxon>
    </lineage>
</organism>
<accession>A0ABU9YSL8</accession>
<evidence type="ECO:0000313" key="3">
    <source>
        <dbReference type="Proteomes" id="UP001413721"/>
    </source>
</evidence>
<reference evidence="2 3" key="1">
    <citation type="submission" date="2024-03" db="EMBL/GenBank/DDBJ databases">
        <title>High-quality draft genome sequencing of Tistrella sp. BH-R2-4.</title>
        <authorList>
            <person name="Dong C."/>
        </authorList>
    </citation>
    <scope>NUCLEOTIDE SEQUENCE [LARGE SCALE GENOMIC DNA]</scope>
    <source>
        <strain evidence="2 3">BH-R2-4</strain>
    </source>
</reference>
<dbReference type="Pfam" id="PF01402">
    <property type="entry name" value="RHH_1"/>
    <property type="match status" value="1"/>
</dbReference>
<sequence length="79" mass="8604">MSTLTIRLPDDTAQRLKQLAASRGVSLNKLMEELGTTALAAHDAEIRFRAAAAGADRQGALDILDRLDEADARERRSAR</sequence>
<proteinExistence type="predicted"/>
<dbReference type="InterPro" id="IPR010985">
    <property type="entry name" value="Ribbon_hlx_hlx"/>
</dbReference>
<keyword evidence="3" id="KW-1185">Reference proteome</keyword>
<feature type="domain" description="Ribbon-helix-helix protein CopG" evidence="1">
    <location>
        <begin position="4"/>
        <end position="34"/>
    </location>
</feature>
<dbReference type="RefSeq" id="WP_345938664.1">
    <property type="nucleotide sequence ID" value="NZ_JBBKTW010000014.1"/>
</dbReference>
<dbReference type="SUPFAM" id="SSF47598">
    <property type="entry name" value="Ribbon-helix-helix"/>
    <property type="match status" value="1"/>
</dbReference>